<gene>
    <name evidence="1" type="ORF">BPAG_LOCUS4106</name>
</gene>
<accession>A0A0N4T7F5</accession>
<dbReference type="Proteomes" id="UP000278627">
    <property type="component" value="Unassembled WGS sequence"/>
</dbReference>
<dbReference type="EMBL" id="UZAD01001727">
    <property type="protein sequence ID" value="VDN85292.1"/>
    <property type="molecule type" value="Genomic_DNA"/>
</dbReference>
<evidence type="ECO:0000313" key="3">
    <source>
        <dbReference type="WBParaSite" id="BPAG_0000414201-mRNA-1"/>
    </source>
</evidence>
<proteinExistence type="predicted"/>
<sequence>MHDYQLSVFATTCHYLLPLTTACYHLPHLLSVAILPPPFATTCYCLSPPATLVTTCNLS</sequence>
<evidence type="ECO:0000313" key="1">
    <source>
        <dbReference type="EMBL" id="VDN85292.1"/>
    </source>
</evidence>
<keyword evidence="2" id="KW-1185">Reference proteome</keyword>
<dbReference type="WBParaSite" id="BPAG_0000414201-mRNA-1">
    <property type="protein sequence ID" value="BPAG_0000414201-mRNA-1"/>
    <property type="gene ID" value="BPAG_0000414201"/>
</dbReference>
<reference evidence="3" key="1">
    <citation type="submission" date="2017-02" db="UniProtKB">
        <authorList>
            <consortium name="WormBaseParasite"/>
        </authorList>
    </citation>
    <scope>IDENTIFICATION</scope>
</reference>
<organism evidence="3">
    <name type="scientific">Brugia pahangi</name>
    <name type="common">Filarial nematode worm</name>
    <dbReference type="NCBI Taxonomy" id="6280"/>
    <lineage>
        <taxon>Eukaryota</taxon>
        <taxon>Metazoa</taxon>
        <taxon>Ecdysozoa</taxon>
        <taxon>Nematoda</taxon>
        <taxon>Chromadorea</taxon>
        <taxon>Rhabditida</taxon>
        <taxon>Spirurina</taxon>
        <taxon>Spiruromorpha</taxon>
        <taxon>Filarioidea</taxon>
        <taxon>Onchocercidae</taxon>
        <taxon>Brugia</taxon>
    </lineage>
</organism>
<evidence type="ECO:0000313" key="2">
    <source>
        <dbReference type="Proteomes" id="UP000278627"/>
    </source>
</evidence>
<reference evidence="1 2" key="2">
    <citation type="submission" date="2018-11" db="EMBL/GenBank/DDBJ databases">
        <authorList>
            <consortium name="Pathogen Informatics"/>
        </authorList>
    </citation>
    <scope>NUCLEOTIDE SEQUENCE [LARGE SCALE GENOMIC DNA]</scope>
</reference>
<dbReference type="AlphaFoldDB" id="A0A0N4T7F5"/>
<protein>
    <submittedName>
        <fullName evidence="1 3">Uncharacterized protein</fullName>
    </submittedName>
</protein>
<name>A0A0N4T7F5_BRUPA</name>